<keyword evidence="4" id="KW-1003">Cell membrane</keyword>
<dbReference type="GO" id="GO:0055085">
    <property type="term" value="P:transmembrane transport"/>
    <property type="evidence" value="ECO:0007669"/>
    <property type="project" value="InterPro"/>
</dbReference>
<dbReference type="EMBL" id="CP001928">
    <property type="protein sequence ID" value="ADI39014.1"/>
    <property type="molecule type" value="Genomic_DNA"/>
</dbReference>
<evidence type="ECO:0000256" key="2">
    <source>
        <dbReference type="ARBA" id="ARBA00008034"/>
    </source>
</evidence>
<keyword evidence="11" id="KW-1185">Reference proteome</keyword>
<accession>D6YSG9</accession>
<name>D6YSG9_WADCW</name>
<dbReference type="GO" id="GO:0010043">
    <property type="term" value="P:response to zinc ion"/>
    <property type="evidence" value="ECO:0007669"/>
    <property type="project" value="TreeGrafter"/>
</dbReference>
<evidence type="ECO:0000256" key="7">
    <source>
        <dbReference type="ARBA" id="ARBA00023136"/>
    </source>
</evidence>
<keyword evidence="5 8" id="KW-0812">Transmembrane</keyword>
<feature type="transmembrane region" description="Helical" evidence="9">
    <location>
        <begin position="104"/>
        <end position="125"/>
    </location>
</feature>
<evidence type="ECO:0000256" key="1">
    <source>
        <dbReference type="ARBA" id="ARBA00004429"/>
    </source>
</evidence>
<evidence type="ECO:0000256" key="6">
    <source>
        <dbReference type="ARBA" id="ARBA00022989"/>
    </source>
</evidence>
<keyword evidence="3 8" id="KW-0813">Transport</keyword>
<feature type="transmembrane region" description="Helical" evidence="9">
    <location>
        <begin position="41"/>
        <end position="62"/>
    </location>
</feature>
<keyword evidence="6 9" id="KW-1133">Transmembrane helix</keyword>
<dbReference type="RefSeq" id="WP_013182719.1">
    <property type="nucleotide sequence ID" value="NC_014225.1"/>
</dbReference>
<dbReference type="InterPro" id="IPR001626">
    <property type="entry name" value="ABC_TroCD"/>
</dbReference>
<dbReference type="OrthoDB" id="9788905at2"/>
<organism evidence="10 11">
    <name type="scientific">Waddlia chondrophila (strain ATCC VR-1470 / WSU 86-1044)</name>
    <dbReference type="NCBI Taxonomy" id="716544"/>
    <lineage>
        <taxon>Bacteria</taxon>
        <taxon>Pseudomonadati</taxon>
        <taxon>Chlamydiota</taxon>
        <taxon>Chlamydiia</taxon>
        <taxon>Parachlamydiales</taxon>
        <taxon>Waddliaceae</taxon>
        <taxon>Waddlia</taxon>
    </lineage>
</organism>
<dbReference type="STRING" id="716544.wcw_1670"/>
<feature type="transmembrane region" description="Helical" evidence="9">
    <location>
        <begin position="178"/>
        <end position="196"/>
    </location>
</feature>
<evidence type="ECO:0000313" key="10">
    <source>
        <dbReference type="EMBL" id="ADI39014.1"/>
    </source>
</evidence>
<evidence type="ECO:0000256" key="4">
    <source>
        <dbReference type="ARBA" id="ARBA00022475"/>
    </source>
</evidence>
<dbReference type="Gene3D" id="1.10.3470.10">
    <property type="entry name" value="ABC transporter involved in vitamin B12 uptake, BtuC"/>
    <property type="match status" value="1"/>
</dbReference>
<evidence type="ECO:0000256" key="3">
    <source>
        <dbReference type="ARBA" id="ARBA00022448"/>
    </source>
</evidence>
<feature type="transmembrane region" description="Helical" evidence="9">
    <location>
        <begin position="264"/>
        <end position="283"/>
    </location>
</feature>
<feature type="transmembrane region" description="Helical" evidence="9">
    <location>
        <begin position="289"/>
        <end position="314"/>
    </location>
</feature>
<dbReference type="Pfam" id="PF00950">
    <property type="entry name" value="ABC-3"/>
    <property type="match status" value="1"/>
</dbReference>
<feature type="transmembrane region" description="Helical" evidence="9">
    <location>
        <begin position="74"/>
        <end position="92"/>
    </location>
</feature>
<dbReference type="AlphaFoldDB" id="D6YSG9"/>
<dbReference type="InterPro" id="IPR037294">
    <property type="entry name" value="ABC_BtuC-like"/>
</dbReference>
<reference evidence="10 11" key="1">
    <citation type="journal article" date="2010" name="PLoS ONE">
        <title>The Waddlia genome: a window into chlamydial biology.</title>
        <authorList>
            <person name="Bertelli C."/>
            <person name="Collyn F."/>
            <person name="Croxatto A."/>
            <person name="Ruckert C."/>
            <person name="Polkinghorne A."/>
            <person name="Kebbi-Beghdadi C."/>
            <person name="Goesmann A."/>
            <person name="Vaughan L."/>
            <person name="Greub G."/>
        </authorList>
    </citation>
    <scope>NUCLEOTIDE SEQUENCE [LARGE SCALE GENOMIC DNA]</scope>
    <source>
        <strain evidence="11">ATCC VR-1470 / WSU 86-1044</strain>
    </source>
</reference>
<dbReference type="HOGENOM" id="CLU_028808_2_0_0"/>
<dbReference type="Proteomes" id="UP000001505">
    <property type="component" value="Chromosome"/>
</dbReference>
<evidence type="ECO:0000256" key="5">
    <source>
        <dbReference type="ARBA" id="ARBA00022692"/>
    </source>
</evidence>
<protein>
    <submittedName>
        <fullName evidence="10">ABC-type transporter, permease subunit</fullName>
    </submittedName>
</protein>
<comment type="subcellular location">
    <subcellularLocation>
        <location evidence="1">Cell inner membrane</location>
        <topology evidence="1">Multi-pass membrane protein</topology>
    </subcellularLocation>
    <subcellularLocation>
        <location evidence="8">Cell membrane</location>
        <topology evidence="8">Multi-pass membrane protein</topology>
    </subcellularLocation>
</comment>
<proteinExistence type="inferred from homology"/>
<gene>
    <name evidence="10" type="ordered locus">wcw_1670</name>
</gene>
<feature type="transmembrane region" description="Helical" evidence="9">
    <location>
        <begin position="235"/>
        <end position="257"/>
    </location>
</feature>
<dbReference type="GO" id="GO:0043190">
    <property type="term" value="C:ATP-binding cassette (ABC) transporter complex"/>
    <property type="evidence" value="ECO:0007669"/>
    <property type="project" value="InterPro"/>
</dbReference>
<keyword evidence="7 9" id="KW-0472">Membrane</keyword>
<dbReference type="PANTHER" id="PTHR30477">
    <property type="entry name" value="ABC-TRANSPORTER METAL-BINDING PROTEIN"/>
    <property type="match status" value="1"/>
</dbReference>
<feature type="transmembrane region" description="Helical" evidence="9">
    <location>
        <begin position="137"/>
        <end position="158"/>
    </location>
</feature>
<dbReference type="eggNOG" id="COG1108">
    <property type="taxonomic scope" value="Bacteria"/>
</dbReference>
<sequence length="319" mass="34266">MHAINPYMGQNFLSFIAVFAMRMRLFFTGQLGIQELVSDEIQVFVLAGVAVSSSLLGCYLVLRKMTMLANALSHTILLGIVVVYFFSVYMLPGSDGYAHLHLSIRALLAASLLMGIVTTFLTEFLTKSAGLQEDASIGIVFTSLFALGIILVTLLTRNAHIGTEIVMGNADALRLQDLKLVLAVLFLNIALIGLFYKEYAITTFDSGLSKTLGFSPVFLNYLLMTQVSATAIGGFRAVGVLMVLALMTGPSLIAQLLTNHLRSMLLLSAAIGIFSAFVGVALSRHFLSVLGLAFSTGGVVVCVIIALFLTVLLMKRPGL</sequence>
<evidence type="ECO:0000256" key="8">
    <source>
        <dbReference type="RuleBase" id="RU003943"/>
    </source>
</evidence>
<dbReference type="KEGG" id="wch:wcw_1670"/>
<dbReference type="SUPFAM" id="SSF81345">
    <property type="entry name" value="ABC transporter involved in vitamin B12 uptake, BtuC"/>
    <property type="match status" value="1"/>
</dbReference>
<comment type="similarity">
    <text evidence="2 8">Belongs to the ABC-3 integral membrane protein family.</text>
</comment>
<evidence type="ECO:0000256" key="9">
    <source>
        <dbReference type="SAM" id="Phobius"/>
    </source>
</evidence>
<dbReference type="PANTHER" id="PTHR30477:SF8">
    <property type="entry name" value="METAL TRANSPORT SYSTEM MEMBRANE PROTEIN CT_070-RELATED"/>
    <property type="match status" value="1"/>
</dbReference>
<feature type="transmembrane region" description="Helical" evidence="9">
    <location>
        <begin position="12"/>
        <end position="29"/>
    </location>
</feature>
<evidence type="ECO:0000313" key="11">
    <source>
        <dbReference type="Proteomes" id="UP000001505"/>
    </source>
</evidence>